<comment type="caution">
    <text evidence="2">The sequence shown here is derived from an EMBL/GenBank/DDBJ whole genome shotgun (WGS) entry which is preliminary data.</text>
</comment>
<reference evidence="2 3" key="1">
    <citation type="submission" date="2018-05" db="EMBL/GenBank/DDBJ databases">
        <title>Draft genome sequence of Scytalidium lignicola DSM 105466, a ubiquitous saprotrophic fungus.</title>
        <authorList>
            <person name="Buettner E."/>
            <person name="Gebauer A.M."/>
            <person name="Hofrichter M."/>
            <person name="Liers C."/>
            <person name="Kellner H."/>
        </authorList>
    </citation>
    <scope>NUCLEOTIDE SEQUENCE [LARGE SCALE GENOMIC DNA]</scope>
    <source>
        <strain evidence="2 3">DSM 105466</strain>
    </source>
</reference>
<sequence>MTDLCCGAEPPIYYYGASSSASTVDTTPLAKQMLKEPVHLESQGITFEYPCYHNSEEQAQNSTVSESGYGDNSLYNTVAPGDPTKFPAGGKKEGLDTRTKRSDTSQKKKKEAIRDRGIAGPRSWV</sequence>
<dbReference type="AlphaFoldDB" id="A0A3E2HA52"/>
<feature type="non-terminal residue" evidence="2">
    <location>
        <position position="125"/>
    </location>
</feature>
<gene>
    <name evidence="2" type="ORF">B7463_g6032</name>
</gene>
<dbReference type="EMBL" id="NCSJ02000103">
    <property type="protein sequence ID" value="RFU30326.1"/>
    <property type="molecule type" value="Genomic_DNA"/>
</dbReference>
<dbReference type="Proteomes" id="UP000258309">
    <property type="component" value="Unassembled WGS sequence"/>
</dbReference>
<evidence type="ECO:0000313" key="3">
    <source>
        <dbReference type="Proteomes" id="UP000258309"/>
    </source>
</evidence>
<proteinExistence type="predicted"/>
<keyword evidence="3" id="KW-1185">Reference proteome</keyword>
<feature type="region of interest" description="Disordered" evidence="1">
    <location>
        <begin position="57"/>
        <end position="125"/>
    </location>
</feature>
<protein>
    <submittedName>
        <fullName evidence="2">Uncharacterized protein</fullName>
    </submittedName>
</protein>
<evidence type="ECO:0000313" key="2">
    <source>
        <dbReference type="EMBL" id="RFU30326.1"/>
    </source>
</evidence>
<feature type="compositionally biased region" description="Polar residues" evidence="1">
    <location>
        <begin position="57"/>
        <end position="66"/>
    </location>
</feature>
<feature type="compositionally biased region" description="Basic and acidic residues" evidence="1">
    <location>
        <begin position="90"/>
        <end position="117"/>
    </location>
</feature>
<organism evidence="2 3">
    <name type="scientific">Scytalidium lignicola</name>
    <name type="common">Hyphomycete</name>
    <dbReference type="NCBI Taxonomy" id="5539"/>
    <lineage>
        <taxon>Eukaryota</taxon>
        <taxon>Fungi</taxon>
        <taxon>Dikarya</taxon>
        <taxon>Ascomycota</taxon>
        <taxon>Pezizomycotina</taxon>
        <taxon>Leotiomycetes</taxon>
        <taxon>Leotiomycetes incertae sedis</taxon>
        <taxon>Scytalidium</taxon>
    </lineage>
</organism>
<accession>A0A3E2HA52</accession>
<name>A0A3E2HA52_SCYLI</name>
<evidence type="ECO:0000256" key="1">
    <source>
        <dbReference type="SAM" id="MobiDB-lite"/>
    </source>
</evidence>
<feature type="non-terminal residue" evidence="2">
    <location>
        <position position="1"/>
    </location>
</feature>